<keyword evidence="6" id="KW-0153">Cholesterol metabolism</keyword>
<gene>
    <name evidence="24" type="primary">CYP7B1</name>
</gene>
<dbReference type="GO" id="GO:0042632">
    <property type="term" value="P:cholesterol homeostasis"/>
    <property type="evidence" value="ECO:0007669"/>
    <property type="project" value="TreeGrafter"/>
</dbReference>
<keyword evidence="9 20" id="KW-0256">Endoplasmic reticulum</keyword>
<dbReference type="GO" id="GO:0005506">
    <property type="term" value="F:iron ion binding"/>
    <property type="evidence" value="ECO:0007669"/>
    <property type="project" value="InterPro"/>
</dbReference>
<comment type="similarity">
    <text evidence="5 20">Belongs to the cytochrome P450 family.</text>
</comment>
<comment type="pathway">
    <text evidence="4">Lipid metabolism; bile acid biosynthesis.</text>
</comment>
<keyword evidence="25" id="KW-1185">Reference proteome</keyword>
<keyword evidence="13" id="KW-0503">Monooxygenase</keyword>
<dbReference type="GO" id="GO:0005789">
    <property type="term" value="C:endoplasmic reticulum membrane"/>
    <property type="evidence" value="ECO:0007669"/>
    <property type="project" value="UniProtKB-SubCell"/>
</dbReference>
<keyword evidence="23" id="KW-1133">Transmembrane helix</keyword>
<dbReference type="GeneTree" id="ENSGT00940000153141"/>
<evidence type="ECO:0000256" key="4">
    <source>
        <dbReference type="ARBA" id="ARBA00004860"/>
    </source>
</evidence>
<evidence type="ECO:0000256" key="10">
    <source>
        <dbReference type="ARBA" id="ARBA00022848"/>
    </source>
</evidence>
<dbReference type="PANTHER" id="PTHR24304:SF0">
    <property type="entry name" value="CYTOCHROME P450 7B1"/>
    <property type="match status" value="1"/>
</dbReference>
<comment type="cofactor">
    <cofactor evidence="1 20 21">
        <name>heme</name>
        <dbReference type="ChEBI" id="CHEBI:30413"/>
    </cofactor>
</comment>
<keyword evidence="11" id="KW-0560">Oxidoreductase</keyword>
<dbReference type="GO" id="GO:0050673">
    <property type="term" value="P:epithelial cell proliferation"/>
    <property type="evidence" value="ECO:0007669"/>
    <property type="project" value="Ensembl"/>
</dbReference>
<evidence type="ECO:0000256" key="20">
    <source>
        <dbReference type="PIRNR" id="PIRNR000047"/>
    </source>
</evidence>
<evidence type="ECO:0000256" key="11">
    <source>
        <dbReference type="ARBA" id="ARBA00023002"/>
    </source>
</evidence>
<dbReference type="GO" id="GO:0035754">
    <property type="term" value="P:B cell chemotaxis"/>
    <property type="evidence" value="ECO:0007669"/>
    <property type="project" value="Ensembl"/>
</dbReference>
<feature type="transmembrane region" description="Helical" evidence="23">
    <location>
        <begin position="184"/>
        <end position="205"/>
    </location>
</feature>
<dbReference type="GO" id="GO:0008396">
    <property type="term" value="F:oxysterol 7-alpha-hydroxylase activity"/>
    <property type="evidence" value="ECO:0007669"/>
    <property type="project" value="TreeGrafter"/>
</dbReference>
<dbReference type="Gene3D" id="1.10.630.10">
    <property type="entry name" value="Cytochrome P450"/>
    <property type="match status" value="1"/>
</dbReference>
<dbReference type="GO" id="GO:0006699">
    <property type="term" value="P:bile acid biosynthetic process"/>
    <property type="evidence" value="ECO:0007669"/>
    <property type="project" value="Ensembl"/>
</dbReference>
<evidence type="ECO:0000256" key="18">
    <source>
        <dbReference type="ARBA" id="ARBA00066428"/>
    </source>
</evidence>
<dbReference type="InterPro" id="IPR001128">
    <property type="entry name" value="Cyt_P450"/>
</dbReference>
<dbReference type="GO" id="GO:0060740">
    <property type="term" value="P:prostate gland epithelium morphogenesis"/>
    <property type="evidence" value="ECO:0007669"/>
    <property type="project" value="Ensembl"/>
</dbReference>
<proteinExistence type="inferred from homology"/>
<evidence type="ECO:0000256" key="2">
    <source>
        <dbReference type="ARBA" id="ARBA00004524"/>
    </source>
</evidence>
<dbReference type="GO" id="GO:0033783">
    <property type="term" value="F:25-hydroxycholesterol 7-alpha-hydroxylase activity"/>
    <property type="evidence" value="ECO:0007669"/>
    <property type="project" value="UniProtKB-EC"/>
</dbReference>
<dbReference type="AlphaFoldDB" id="A0A8C3WDV1"/>
<name>A0A8C3WDV1_9CETA</name>
<evidence type="ECO:0000313" key="24">
    <source>
        <dbReference type="Ensembl" id="ENSCWAP00000015086.1"/>
    </source>
</evidence>
<evidence type="ECO:0000256" key="19">
    <source>
        <dbReference type="ARBA" id="ARBA00077814"/>
    </source>
</evidence>
<evidence type="ECO:0000256" key="23">
    <source>
        <dbReference type="SAM" id="Phobius"/>
    </source>
</evidence>
<evidence type="ECO:0000256" key="9">
    <source>
        <dbReference type="ARBA" id="ARBA00022824"/>
    </source>
</evidence>
<dbReference type="Pfam" id="PF00067">
    <property type="entry name" value="p450"/>
    <property type="match status" value="1"/>
</dbReference>
<keyword evidence="10" id="KW-0492">Microsome</keyword>
<evidence type="ECO:0000256" key="16">
    <source>
        <dbReference type="ARBA" id="ARBA00023166"/>
    </source>
</evidence>
<evidence type="ECO:0000256" key="8">
    <source>
        <dbReference type="ARBA" id="ARBA00022723"/>
    </source>
</evidence>
<dbReference type="InterPro" id="IPR024204">
    <property type="entry name" value="Cyt_P450_CYP7A1-type"/>
</dbReference>
<dbReference type="PANTHER" id="PTHR24304">
    <property type="entry name" value="CYTOCHROME P450 FAMILY 7"/>
    <property type="match status" value="1"/>
</dbReference>
<protein>
    <recommendedName>
        <fullName evidence="18">25/26-hydroxycholesterol 7alpha-hydroxylase</fullName>
        <ecNumber evidence="18">1.14.14.29</ecNumber>
    </recommendedName>
    <alternativeName>
        <fullName evidence="19">Oxysterol 7-alpha-hydroxylase</fullName>
    </alternativeName>
</protein>
<evidence type="ECO:0000256" key="17">
    <source>
        <dbReference type="ARBA" id="ARBA00023221"/>
    </source>
</evidence>
<evidence type="ECO:0000256" key="13">
    <source>
        <dbReference type="ARBA" id="ARBA00023033"/>
    </source>
</evidence>
<dbReference type="PIRSF" id="PIRSF000047">
    <property type="entry name" value="Cytochrome_CYPVIIA1"/>
    <property type="match status" value="1"/>
</dbReference>
<evidence type="ECO:0000256" key="22">
    <source>
        <dbReference type="PIRSR" id="PIRSR000047-2"/>
    </source>
</evidence>
<feature type="binding site" evidence="22">
    <location>
        <position position="300"/>
    </location>
    <ligand>
        <name>substrate</name>
    </ligand>
</feature>
<dbReference type="GO" id="GO:0050679">
    <property type="term" value="P:positive regulation of epithelial cell proliferation"/>
    <property type="evidence" value="ECO:0007669"/>
    <property type="project" value="Ensembl"/>
</dbReference>
<sequence length="510" mass="59059">TAEDASASMGRFSLEPWLPQLLSPRGLALAAALLLLVLCLRTRRTRRPGEPPLVKSWLPFIGEALKLQKDPVRFMMTLQKQYGDIFTVLFGGKYVTFILDPFQYQSVIKNQKLSFRQFSNKLSMRVFSIKKLLKDDAMNDELHTCYQLLQGRHLDLLMENTIQSLKQVFEPQLSKTTSWHREHLFTFCNTVIFEMTLTTIFGSLLPGHRKTFITQLKDDFFQFDGKFTQLASGMPIELLGNIKSVRLKLINFLTTENLAKFQGWSEVVQRRQDILEKYYTPQDTEIGAHHLGLLWGSVANTAPTMFWALYYLLRHPEAMAKLRDEIDHLLQSTGQKKGPGFSIHLTREQLDSLVYLESAILESLRLSSFSSTFRFVQEDLTLHLESQDCCLRKGDFIGIFPPILHYDPEIFEAPEEFRFDRFTENGKKKTTFFKRGRKLKYYLMPFGFGVSKCPGRFLAVVEIKQLLVVLLTYFDLEIIDDKCVELNFSRSLFGIQHPDSDVLFQYKVKS</sequence>
<dbReference type="Ensembl" id="ENSCWAT00000016379.1">
    <property type="protein sequence ID" value="ENSCWAP00000015086.1"/>
    <property type="gene ID" value="ENSCWAG00000011713.1"/>
</dbReference>
<keyword evidence="8 20" id="KW-0479">Metal-binding</keyword>
<dbReference type="Proteomes" id="UP000694540">
    <property type="component" value="Unplaced"/>
</dbReference>
<dbReference type="GO" id="GO:0008203">
    <property type="term" value="P:cholesterol metabolic process"/>
    <property type="evidence" value="ECO:0007669"/>
    <property type="project" value="UniProtKB-KW"/>
</dbReference>
<evidence type="ECO:0000256" key="14">
    <source>
        <dbReference type="ARBA" id="ARBA00023098"/>
    </source>
</evidence>
<feature type="binding site" evidence="22">
    <location>
        <position position="125"/>
    </location>
    <ligand>
        <name>substrate</name>
    </ligand>
</feature>
<dbReference type="SUPFAM" id="SSF48264">
    <property type="entry name" value="Cytochrome P450"/>
    <property type="match status" value="1"/>
</dbReference>
<keyword evidence="16" id="KW-1207">Sterol metabolism</keyword>
<evidence type="ECO:0000256" key="6">
    <source>
        <dbReference type="ARBA" id="ARBA00022548"/>
    </source>
</evidence>
<dbReference type="InterPro" id="IPR002403">
    <property type="entry name" value="Cyt_P450_E_grp-IV"/>
</dbReference>
<evidence type="ECO:0000256" key="7">
    <source>
        <dbReference type="ARBA" id="ARBA00022617"/>
    </source>
</evidence>
<feature type="transmembrane region" description="Helical" evidence="23">
    <location>
        <begin position="22"/>
        <end position="40"/>
    </location>
</feature>
<dbReference type="PRINTS" id="PR00385">
    <property type="entry name" value="P450"/>
</dbReference>
<dbReference type="GO" id="GO:0033147">
    <property type="term" value="P:negative regulation of intracellular estrogen receptor signaling pathway"/>
    <property type="evidence" value="ECO:0007669"/>
    <property type="project" value="Ensembl"/>
</dbReference>
<evidence type="ECO:0000256" key="21">
    <source>
        <dbReference type="PIRSR" id="PIRSR000047-1"/>
    </source>
</evidence>
<evidence type="ECO:0000256" key="1">
    <source>
        <dbReference type="ARBA" id="ARBA00001971"/>
    </source>
</evidence>
<keyword evidence="17" id="KW-0753">Steroid metabolism</keyword>
<evidence type="ECO:0000256" key="12">
    <source>
        <dbReference type="ARBA" id="ARBA00023004"/>
    </source>
</evidence>
<dbReference type="PRINTS" id="PR00465">
    <property type="entry name" value="EP450IV"/>
</dbReference>
<evidence type="ECO:0000256" key="5">
    <source>
        <dbReference type="ARBA" id="ARBA00010617"/>
    </source>
</evidence>
<dbReference type="InterPro" id="IPR050529">
    <property type="entry name" value="CYP450_sterol_14alpha_dmase"/>
</dbReference>
<dbReference type="GO" id="GO:0030520">
    <property type="term" value="P:estrogen receptor signaling pathway"/>
    <property type="evidence" value="ECO:0007669"/>
    <property type="project" value="Ensembl"/>
</dbReference>
<dbReference type="EC" id="1.14.14.29" evidence="18"/>
<reference evidence="24" key="2">
    <citation type="submission" date="2025-09" db="UniProtKB">
        <authorList>
            <consortium name="Ensembl"/>
        </authorList>
    </citation>
    <scope>IDENTIFICATION</scope>
</reference>
<dbReference type="GO" id="GO:0020037">
    <property type="term" value="F:heme binding"/>
    <property type="evidence" value="ECO:0007669"/>
    <property type="project" value="InterPro"/>
</dbReference>
<feature type="binding site" description="axial binding residue" evidence="21">
    <location>
        <position position="453"/>
    </location>
    <ligand>
        <name>heme</name>
        <dbReference type="ChEBI" id="CHEBI:30413"/>
    </ligand>
    <ligandPart>
        <name>Fe</name>
        <dbReference type="ChEBI" id="CHEBI:18248"/>
    </ligandPart>
</feature>
<comment type="subcellular location">
    <subcellularLocation>
        <location evidence="3 20">Endoplasmic reticulum membrane</location>
    </subcellularLocation>
    <subcellularLocation>
        <location evidence="2">Microsome membrane</location>
    </subcellularLocation>
</comment>
<keyword evidence="7 20" id="KW-0349">Heme</keyword>
<reference evidence="24" key="1">
    <citation type="submission" date="2025-08" db="UniProtKB">
        <authorList>
            <consortium name="Ensembl"/>
        </authorList>
    </citation>
    <scope>IDENTIFICATION</scope>
</reference>
<evidence type="ECO:0000256" key="3">
    <source>
        <dbReference type="ARBA" id="ARBA00004586"/>
    </source>
</evidence>
<organism evidence="24 25">
    <name type="scientific">Catagonus wagneri</name>
    <name type="common">Chacoan peccary</name>
    <dbReference type="NCBI Taxonomy" id="51154"/>
    <lineage>
        <taxon>Eukaryota</taxon>
        <taxon>Metazoa</taxon>
        <taxon>Chordata</taxon>
        <taxon>Craniata</taxon>
        <taxon>Vertebrata</taxon>
        <taxon>Euteleostomi</taxon>
        <taxon>Mammalia</taxon>
        <taxon>Eutheria</taxon>
        <taxon>Laurasiatheria</taxon>
        <taxon>Artiodactyla</taxon>
        <taxon>Suina</taxon>
        <taxon>Tayassuidae</taxon>
        <taxon>Catagonus</taxon>
    </lineage>
</organism>
<keyword evidence="23" id="KW-0812">Transmembrane</keyword>
<feature type="transmembrane region" description="Helical" evidence="23">
    <location>
        <begin position="293"/>
        <end position="313"/>
    </location>
</feature>
<dbReference type="FunFam" id="1.10.630.10:FF:000065">
    <property type="entry name" value="Cytochrome P450 family 7 subfamily B member 1"/>
    <property type="match status" value="1"/>
</dbReference>
<accession>A0A8C3WDV1</accession>
<keyword evidence="15 20" id="KW-0472">Membrane</keyword>
<evidence type="ECO:0000256" key="15">
    <source>
        <dbReference type="ARBA" id="ARBA00023136"/>
    </source>
</evidence>
<dbReference type="InterPro" id="IPR036396">
    <property type="entry name" value="Cyt_P450_sf"/>
</dbReference>
<keyword evidence="12 20" id="KW-0408">Iron</keyword>
<evidence type="ECO:0000313" key="25">
    <source>
        <dbReference type="Proteomes" id="UP000694540"/>
    </source>
</evidence>
<keyword evidence="14" id="KW-0443">Lipid metabolism</keyword>